<evidence type="ECO:0000256" key="1">
    <source>
        <dbReference type="SAM" id="MobiDB-lite"/>
    </source>
</evidence>
<dbReference type="GO" id="GO:0003729">
    <property type="term" value="F:mRNA binding"/>
    <property type="evidence" value="ECO:0007669"/>
    <property type="project" value="TreeGrafter"/>
</dbReference>
<feature type="region of interest" description="Disordered" evidence="1">
    <location>
        <begin position="8"/>
        <end position="68"/>
    </location>
</feature>
<dbReference type="FunFam" id="3.40.50.11980:FF:000001">
    <property type="entry name" value="ZC3H12A isoform 1"/>
    <property type="match status" value="1"/>
</dbReference>
<dbReference type="AlphaFoldDB" id="A0AAV2TI58"/>
<accession>A0AAV2TI58</accession>
<dbReference type="InterPro" id="IPR051101">
    <property type="entry name" value="ZC3H12/N4BP1_RNase_Reg"/>
</dbReference>
<sequence>MEHLRRLFSAIKHGKSSPPQADSQIAGRRRSVEAVPRTSSSSRPNGVNKNTGTKSAKPKVTDKTESSETEACVSFPSSAEDMDLLIIRLATFYNVTVNMMDEKIQLRGPAERLQLAQNYALKFIGPESVSFIHASPECLQLFTVPSLIMHFERTFDVIICIRNPQALLIKGSKSSNDNFDRVIRDLETHCQQTSTALSSFKESNLKLLCQKFLVNFDELPQSPSVRMALLVHFSSLLDHKEEAHVPARKPSVLPYLEAYRKAPSKPSPACDTPKLSEMNGDATEDRNLNFGLRSVVIDGSNVAFAHGKQKVFSPDGIRLAVEFFIKRGHTNVVAIVPRYRRGLGGALFDRLEREGYLGYSCSRTLGDELQVADDDRIILQMAVENNAVVVSNDQFRNYRDENKDFKDVIDNRLLQYTLCLNTFLIPEDPHGRNGPSLSKLLRISPDECSITIQ</sequence>
<dbReference type="Gene3D" id="3.40.50.11980">
    <property type="match status" value="1"/>
</dbReference>
<dbReference type="EMBL" id="CAXLJL010000290">
    <property type="protein sequence ID" value="CAL5136113.1"/>
    <property type="molecule type" value="Genomic_DNA"/>
</dbReference>
<evidence type="ECO:0000313" key="3">
    <source>
        <dbReference type="EMBL" id="CAL5136113.1"/>
    </source>
</evidence>
<feature type="compositionally biased region" description="Polar residues" evidence="1">
    <location>
        <begin position="37"/>
        <end position="54"/>
    </location>
</feature>
<proteinExistence type="predicted"/>
<gene>
    <name evidence="3" type="ORF">CDAUBV1_LOCUS10195</name>
</gene>
<organism evidence="3 4">
    <name type="scientific">Calicophoron daubneyi</name>
    <name type="common">Rumen fluke</name>
    <name type="synonym">Paramphistomum daubneyi</name>
    <dbReference type="NCBI Taxonomy" id="300641"/>
    <lineage>
        <taxon>Eukaryota</taxon>
        <taxon>Metazoa</taxon>
        <taxon>Spiralia</taxon>
        <taxon>Lophotrochozoa</taxon>
        <taxon>Platyhelminthes</taxon>
        <taxon>Trematoda</taxon>
        <taxon>Digenea</taxon>
        <taxon>Plagiorchiida</taxon>
        <taxon>Pronocephalata</taxon>
        <taxon>Paramphistomoidea</taxon>
        <taxon>Paramphistomidae</taxon>
        <taxon>Calicophoron</taxon>
    </lineage>
</organism>
<dbReference type="Pfam" id="PF11977">
    <property type="entry name" value="RNase_Zc3h12a"/>
    <property type="match status" value="1"/>
</dbReference>
<comment type="caution">
    <text evidence="3">The sequence shown here is derived from an EMBL/GenBank/DDBJ whole genome shotgun (WGS) entry which is preliminary data.</text>
</comment>
<feature type="domain" description="RNase NYN" evidence="2">
    <location>
        <begin position="292"/>
        <end position="438"/>
    </location>
</feature>
<dbReference type="GO" id="GO:0005634">
    <property type="term" value="C:nucleus"/>
    <property type="evidence" value="ECO:0007669"/>
    <property type="project" value="TreeGrafter"/>
</dbReference>
<dbReference type="GO" id="GO:0004521">
    <property type="term" value="F:RNA endonuclease activity"/>
    <property type="evidence" value="ECO:0007669"/>
    <property type="project" value="TreeGrafter"/>
</dbReference>
<reference evidence="3" key="1">
    <citation type="submission" date="2024-06" db="EMBL/GenBank/DDBJ databases">
        <authorList>
            <person name="Liu X."/>
            <person name="Lenzi L."/>
            <person name="Haldenby T S."/>
            <person name="Uol C."/>
        </authorList>
    </citation>
    <scope>NUCLEOTIDE SEQUENCE</scope>
</reference>
<dbReference type="GO" id="GO:0036464">
    <property type="term" value="C:cytoplasmic ribonucleoprotein granule"/>
    <property type="evidence" value="ECO:0007669"/>
    <property type="project" value="TreeGrafter"/>
</dbReference>
<name>A0AAV2TI58_CALDB</name>
<protein>
    <recommendedName>
        <fullName evidence="2">RNase NYN domain-containing protein</fullName>
    </recommendedName>
</protein>
<evidence type="ECO:0000313" key="4">
    <source>
        <dbReference type="Proteomes" id="UP001497525"/>
    </source>
</evidence>
<dbReference type="Proteomes" id="UP001497525">
    <property type="component" value="Unassembled WGS sequence"/>
</dbReference>
<dbReference type="InterPro" id="IPR021869">
    <property type="entry name" value="RNase_Zc3h12_NYN"/>
</dbReference>
<evidence type="ECO:0000259" key="2">
    <source>
        <dbReference type="Pfam" id="PF11977"/>
    </source>
</evidence>
<dbReference type="PANTHER" id="PTHR12876:SF35">
    <property type="entry name" value="LD08718P-RELATED"/>
    <property type="match status" value="1"/>
</dbReference>
<dbReference type="PANTHER" id="PTHR12876">
    <property type="entry name" value="N4BP1-RELATED"/>
    <property type="match status" value="1"/>
</dbReference>